<sequence>MLERKHRVRQVVAVKTRGQITAMVYEAEPPVLAKAGVKPPMADKKAHNGYMLKLYLDRGPGQRIEFSHLISPRQQLLTGSDLVEVRKSMFLNLEFDFKRRPVNPRMVAVDGVQHLACDTVPWPTALEGEEARAIFDGWRRAGHCLKTLEDFVAWEEYYAARVMTRNRSINVTQEGAVGLLRRSFLAAYAQGAWGTSRTMNYREVAAWLTAKGYPTTESGAKNGKRAKLVEGVVPATPAALALMAILLEAQPSLEVDRFFGKGTNDAAG</sequence>
<dbReference type="RefSeq" id="WP_085216039.1">
    <property type="nucleotide sequence ID" value="NZ_FXAM01000001.1"/>
</dbReference>
<organism evidence="1 2">
    <name type="scientific">Methylomagnum ishizawai</name>
    <dbReference type="NCBI Taxonomy" id="1760988"/>
    <lineage>
        <taxon>Bacteria</taxon>
        <taxon>Pseudomonadati</taxon>
        <taxon>Pseudomonadota</taxon>
        <taxon>Gammaproteobacteria</taxon>
        <taxon>Methylococcales</taxon>
        <taxon>Methylococcaceae</taxon>
        <taxon>Methylomagnum</taxon>
    </lineage>
</organism>
<dbReference type="STRING" id="1760988.SAMN02949497_4651"/>
<dbReference type="Proteomes" id="UP000192923">
    <property type="component" value="Unassembled WGS sequence"/>
</dbReference>
<evidence type="ECO:0000313" key="2">
    <source>
        <dbReference type="Proteomes" id="UP000192923"/>
    </source>
</evidence>
<name>A0A1Y6D3Q0_9GAMM</name>
<accession>A0A1Y6D3Q0</accession>
<protein>
    <submittedName>
        <fullName evidence="1">Uncharacterized protein</fullName>
    </submittedName>
</protein>
<dbReference type="AlphaFoldDB" id="A0A1Y6D3Q0"/>
<reference evidence="1 2" key="1">
    <citation type="submission" date="2016-12" db="EMBL/GenBank/DDBJ databases">
        <authorList>
            <person name="Song W.-J."/>
            <person name="Kurnit D.M."/>
        </authorList>
    </citation>
    <scope>NUCLEOTIDE SEQUENCE [LARGE SCALE GENOMIC DNA]</scope>
    <source>
        <strain evidence="1 2">175</strain>
    </source>
</reference>
<gene>
    <name evidence="1" type="ORF">SAMN02949497_4651</name>
</gene>
<proteinExistence type="predicted"/>
<dbReference type="EMBL" id="FXAM01000001">
    <property type="protein sequence ID" value="SMF97231.1"/>
    <property type="molecule type" value="Genomic_DNA"/>
</dbReference>
<evidence type="ECO:0000313" key="1">
    <source>
        <dbReference type="EMBL" id="SMF97231.1"/>
    </source>
</evidence>
<dbReference type="OrthoDB" id="2066645at2"/>
<keyword evidence="2" id="KW-1185">Reference proteome</keyword>